<dbReference type="EMBL" id="BAAFSG010000001">
    <property type="protein sequence ID" value="GAB1253598.1"/>
    <property type="molecule type" value="Genomic_DNA"/>
</dbReference>
<gene>
    <name evidence="2" type="ORF">Defa_10850</name>
</gene>
<dbReference type="InterPro" id="IPR004843">
    <property type="entry name" value="Calcineurin-like_PHP"/>
</dbReference>
<dbReference type="Gene3D" id="3.60.21.10">
    <property type="match status" value="1"/>
</dbReference>
<reference evidence="2 3" key="1">
    <citation type="journal article" date="2025" name="Int. J. Syst. Evol. Microbiol.">
        <title>Desulfovibrio falkowii sp. nov., Porphyromonas miyakawae sp. nov., Mediterraneibacter flintii sp. nov. and Owariibacterium komagatae gen. nov., sp. nov., isolated from human faeces.</title>
        <authorList>
            <person name="Hamaguchi T."/>
            <person name="Ohara M."/>
            <person name="Hisatomi A."/>
            <person name="Sekiguchi K."/>
            <person name="Takeda J.I."/>
            <person name="Ueyama J."/>
            <person name="Ito M."/>
            <person name="Nishiwaki H."/>
            <person name="Ogi T."/>
            <person name="Hirayama M."/>
            <person name="Ohkuma M."/>
            <person name="Sakamoto M."/>
            <person name="Ohno K."/>
        </authorList>
    </citation>
    <scope>NUCLEOTIDE SEQUENCE [LARGE SCALE GENOMIC DNA]</scope>
    <source>
        <strain evidence="2 3">13CB8C</strain>
    </source>
</reference>
<accession>A0ABQ0E776</accession>
<evidence type="ECO:0000313" key="3">
    <source>
        <dbReference type="Proteomes" id="UP001628192"/>
    </source>
</evidence>
<dbReference type="SUPFAM" id="SSF56300">
    <property type="entry name" value="Metallo-dependent phosphatases"/>
    <property type="match status" value="1"/>
</dbReference>
<dbReference type="CDD" id="cd00838">
    <property type="entry name" value="MPP_superfamily"/>
    <property type="match status" value="1"/>
</dbReference>
<comment type="caution">
    <text evidence="2">The sequence shown here is derived from an EMBL/GenBank/DDBJ whole genome shotgun (WGS) entry which is preliminary data.</text>
</comment>
<keyword evidence="3" id="KW-1185">Reference proteome</keyword>
<evidence type="ECO:0000259" key="1">
    <source>
        <dbReference type="Pfam" id="PF00149"/>
    </source>
</evidence>
<protein>
    <recommendedName>
        <fullName evidence="1">Calcineurin-like phosphoesterase domain-containing protein</fullName>
    </recommendedName>
</protein>
<name>A0ABQ0E776_9BACT</name>
<dbReference type="InterPro" id="IPR029052">
    <property type="entry name" value="Metallo-depent_PP-like"/>
</dbReference>
<organism evidence="2 3">
    <name type="scientific">Desulfovibrio falkowii</name>
    <dbReference type="NCBI Taxonomy" id="3136602"/>
    <lineage>
        <taxon>Bacteria</taxon>
        <taxon>Pseudomonadati</taxon>
        <taxon>Thermodesulfobacteriota</taxon>
        <taxon>Desulfovibrionia</taxon>
        <taxon>Desulfovibrionales</taxon>
        <taxon>Desulfovibrionaceae</taxon>
        <taxon>Desulfovibrio</taxon>
    </lineage>
</organism>
<sequence length="242" mass="27275">MILRVMTMKQRPILIIGDIHGYFTVLDAFIKRLEPLLVLQCGDFGIWPGRNIDRLAAGFKTDAGQTVPIHFCDGNHENHHELRKLCGLTTAALEVGDCVFYQPRGSTITLPNGHVVLFAGGADSVDKDMRTPGLDWFPEEILTENDFEHFPDIPSVNVVISHAAPASLKLPPLLDAKKYPDPSRDVLDKVLQRYRPKQWFCAHYHTAFSGKIKNCQIQALDCGHSHKWKDEINKDGYAVYEI</sequence>
<feature type="domain" description="Calcineurin-like phosphoesterase" evidence="1">
    <location>
        <begin position="12"/>
        <end position="206"/>
    </location>
</feature>
<evidence type="ECO:0000313" key="2">
    <source>
        <dbReference type="EMBL" id="GAB1253598.1"/>
    </source>
</evidence>
<dbReference type="Pfam" id="PF00149">
    <property type="entry name" value="Metallophos"/>
    <property type="match status" value="1"/>
</dbReference>
<proteinExistence type="predicted"/>
<dbReference type="Proteomes" id="UP001628192">
    <property type="component" value="Unassembled WGS sequence"/>
</dbReference>